<dbReference type="SUPFAM" id="SSF52047">
    <property type="entry name" value="RNI-like"/>
    <property type="match status" value="1"/>
</dbReference>
<evidence type="ECO:0000313" key="2">
    <source>
        <dbReference type="Proteomes" id="UP000015106"/>
    </source>
</evidence>
<protein>
    <submittedName>
        <fullName evidence="1">Uncharacterized protein</fullName>
    </submittedName>
</protein>
<proteinExistence type="predicted"/>
<accession>A0A8R7QR43</accession>
<reference evidence="1" key="3">
    <citation type="submission" date="2022-06" db="UniProtKB">
        <authorList>
            <consortium name="EnsemblPlants"/>
        </authorList>
    </citation>
    <scope>IDENTIFICATION</scope>
</reference>
<name>A0A8R7QR43_TRIUA</name>
<dbReference type="Proteomes" id="UP000015106">
    <property type="component" value="Chromosome 6"/>
</dbReference>
<reference evidence="1" key="2">
    <citation type="submission" date="2018-03" db="EMBL/GenBank/DDBJ databases">
        <title>The Triticum urartu genome reveals the dynamic nature of wheat genome evolution.</title>
        <authorList>
            <person name="Ling H."/>
            <person name="Ma B."/>
            <person name="Shi X."/>
            <person name="Liu H."/>
            <person name="Dong L."/>
            <person name="Sun H."/>
            <person name="Cao Y."/>
            <person name="Gao Q."/>
            <person name="Zheng S."/>
            <person name="Li Y."/>
            <person name="Yu Y."/>
            <person name="Du H."/>
            <person name="Qi M."/>
            <person name="Li Y."/>
            <person name="Yu H."/>
            <person name="Cui Y."/>
            <person name="Wang N."/>
            <person name="Chen C."/>
            <person name="Wu H."/>
            <person name="Zhao Y."/>
            <person name="Zhang J."/>
            <person name="Li Y."/>
            <person name="Zhou W."/>
            <person name="Zhang B."/>
            <person name="Hu W."/>
            <person name="Eijk M."/>
            <person name="Tang J."/>
            <person name="Witsenboer H."/>
            <person name="Zhao S."/>
            <person name="Li Z."/>
            <person name="Zhang A."/>
            <person name="Wang D."/>
            <person name="Liang C."/>
        </authorList>
    </citation>
    <scope>NUCLEOTIDE SEQUENCE [LARGE SCALE GENOMIC DNA]</scope>
    <source>
        <strain evidence="1">cv. G1812</strain>
    </source>
</reference>
<dbReference type="Gramene" id="TuG1812G0600001249.01.T01">
    <property type="protein sequence ID" value="TuG1812G0600001249.01.T01.cds416678"/>
    <property type="gene ID" value="TuG1812G0600001249.01"/>
</dbReference>
<evidence type="ECO:0000313" key="1">
    <source>
        <dbReference type="EnsemblPlants" id="TuG1812G0600001249.01.T01.cds416678"/>
    </source>
</evidence>
<reference evidence="2" key="1">
    <citation type="journal article" date="2013" name="Nature">
        <title>Draft genome of the wheat A-genome progenitor Triticum urartu.</title>
        <authorList>
            <person name="Ling H.Q."/>
            <person name="Zhao S."/>
            <person name="Liu D."/>
            <person name="Wang J."/>
            <person name="Sun H."/>
            <person name="Zhang C."/>
            <person name="Fan H."/>
            <person name="Li D."/>
            <person name="Dong L."/>
            <person name="Tao Y."/>
            <person name="Gao C."/>
            <person name="Wu H."/>
            <person name="Li Y."/>
            <person name="Cui Y."/>
            <person name="Guo X."/>
            <person name="Zheng S."/>
            <person name="Wang B."/>
            <person name="Yu K."/>
            <person name="Liang Q."/>
            <person name="Yang W."/>
            <person name="Lou X."/>
            <person name="Chen J."/>
            <person name="Feng M."/>
            <person name="Jian J."/>
            <person name="Zhang X."/>
            <person name="Luo G."/>
            <person name="Jiang Y."/>
            <person name="Liu J."/>
            <person name="Wang Z."/>
            <person name="Sha Y."/>
            <person name="Zhang B."/>
            <person name="Wu H."/>
            <person name="Tang D."/>
            <person name="Shen Q."/>
            <person name="Xue P."/>
            <person name="Zou S."/>
            <person name="Wang X."/>
            <person name="Liu X."/>
            <person name="Wang F."/>
            <person name="Yang Y."/>
            <person name="An X."/>
            <person name="Dong Z."/>
            <person name="Zhang K."/>
            <person name="Zhang X."/>
            <person name="Luo M.C."/>
            <person name="Dvorak J."/>
            <person name="Tong Y."/>
            <person name="Wang J."/>
            <person name="Yang H."/>
            <person name="Li Z."/>
            <person name="Wang D."/>
            <person name="Zhang A."/>
            <person name="Wang J."/>
        </authorList>
    </citation>
    <scope>NUCLEOTIDE SEQUENCE</scope>
    <source>
        <strain evidence="2">cv. G1812</strain>
    </source>
</reference>
<organism evidence="1 2">
    <name type="scientific">Triticum urartu</name>
    <name type="common">Red wild einkorn</name>
    <name type="synonym">Crithodium urartu</name>
    <dbReference type="NCBI Taxonomy" id="4572"/>
    <lineage>
        <taxon>Eukaryota</taxon>
        <taxon>Viridiplantae</taxon>
        <taxon>Streptophyta</taxon>
        <taxon>Embryophyta</taxon>
        <taxon>Tracheophyta</taxon>
        <taxon>Spermatophyta</taxon>
        <taxon>Magnoliopsida</taxon>
        <taxon>Liliopsida</taxon>
        <taxon>Poales</taxon>
        <taxon>Poaceae</taxon>
        <taxon>BOP clade</taxon>
        <taxon>Pooideae</taxon>
        <taxon>Triticodae</taxon>
        <taxon>Triticeae</taxon>
        <taxon>Triticinae</taxon>
        <taxon>Triticum</taxon>
    </lineage>
</organism>
<dbReference type="AlphaFoldDB" id="A0A8R7QR43"/>
<dbReference type="EnsemblPlants" id="TuG1812G0600001249.01.T01">
    <property type="protein sequence ID" value="TuG1812G0600001249.01.T01.cds416678"/>
    <property type="gene ID" value="TuG1812G0600001249.01"/>
</dbReference>
<sequence length="101" mass="11118">LHRLALCAKQLLTDEVHVLGQLPSLLYLSLKVLCIPEDRAAIICTGSFPVLECLALRSCDDDATACMGFETGAMSKLRRLVLGVHDRWDDAPLIPRANQCK</sequence>
<keyword evidence="2" id="KW-1185">Reference proteome</keyword>